<protein>
    <submittedName>
        <fullName evidence="1">Uncharacterized protein</fullName>
    </submittedName>
</protein>
<feature type="non-terminal residue" evidence="1">
    <location>
        <position position="1"/>
    </location>
</feature>
<name>A0A0F9JK33_9ZZZZ</name>
<sequence length="65" mass="6942">TWTLVDRSGLLGQGQMAFDGAQGDLLFLGGPAIEQLGSAIMRPERLSLARATPILSQMPSLRAFL</sequence>
<gene>
    <name evidence="1" type="ORF">LCGC14_1815840</name>
</gene>
<proteinExistence type="predicted"/>
<reference evidence="1" key="1">
    <citation type="journal article" date="2015" name="Nature">
        <title>Complex archaea that bridge the gap between prokaryotes and eukaryotes.</title>
        <authorList>
            <person name="Spang A."/>
            <person name="Saw J.H."/>
            <person name="Jorgensen S.L."/>
            <person name="Zaremba-Niedzwiedzka K."/>
            <person name="Martijn J."/>
            <person name="Lind A.E."/>
            <person name="van Eijk R."/>
            <person name="Schleper C."/>
            <person name="Guy L."/>
            <person name="Ettema T.J."/>
        </authorList>
    </citation>
    <scope>NUCLEOTIDE SEQUENCE</scope>
</reference>
<organism evidence="1">
    <name type="scientific">marine sediment metagenome</name>
    <dbReference type="NCBI Taxonomy" id="412755"/>
    <lineage>
        <taxon>unclassified sequences</taxon>
        <taxon>metagenomes</taxon>
        <taxon>ecological metagenomes</taxon>
    </lineage>
</organism>
<accession>A0A0F9JK33</accession>
<dbReference type="EMBL" id="LAZR01017710">
    <property type="protein sequence ID" value="KKL99302.1"/>
    <property type="molecule type" value="Genomic_DNA"/>
</dbReference>
<dbReference type="AlphaFoldDB" id="A0A0F9JK33"/>
<comment type="caution">
    <text evidence="1">The sequence shown here is derived from an EMBL/GenBank/DDBJ whole genome shotgun (WGS) entry which is preliminary data.</text>
</comment>
<evidence type="ECO:0000313" key="1">
    <source>
        <dbReference type="EMBL" id="KKL99302.1"/>
    </source>
</evidence>